<evidence type="ECO:0000313" key="3">
    <source>
        <dbReference type="Proteomes" id="UP000095229"/>
    </source>
</evidence>
<dbReference type="PATRIC" id="fig|45071.6.peg.1409"/>
<reference evidence="2 3" key="1">
    <citation type="submission" date="2016-02" db="EMBL/GenBank/DDBJ databases">
        <title>Secondary metabolites in Legionella.</title>
        <authorList>
            <person name="Tobias N.J."/>
            <person name="Bode H.B."/>
        </authorList>
    </citation>
    <scope>NUCLEOTIDE SEQUENCE [LARGE SCALE GENOMIC DNA]</scope>
    <source>
        <strain evidence="2 3">DSM 19216</strain>
    </source>
</reference>
<gene>
    <name evidence="2" type="ORF">lpari_00145</name>
</gene>
<accession>A0A1E5JW96</accession>
<evidence type="ECO:0000313" key="2">
    <source>
        <dbReference type="EMBL" id="OEH48745.1"/>
    </source>
</evidence>
<organism evidence="2 3">
    <name type="scientific">Legionella parisiensis</name>
    <dbReference type="NCBI Taxonomy" id="45071"/>
    <lineage>
        <taxon>Bacteria</taxon>
        <taxon>Pseudomonadati</taxon>
        <taxon>Pseudomonadota</taxon>
        <taxon>Gammaproteobacteria</taxon>
        <taxon>Legionellales</taxon>
        <taxon>Legionellaceae</taxon>
        <taxon>Legionella</taxon>
    </lineage>
</organism>
<dbReference type="OrthoDB" id="5657213at2"/>
<dbReference type="STRING" id="45071.Lpar_1308"/>
<comment type="caution">
    <text evidence="2">The sequence shown here is derived from an EMBL/GenBank/DDBJ whole genome shotgun (WGS) entry which is preliminary data.</text>
</comment>
<protein>
    <recommendedName>
        <fullName evidence="4">Fir</fullName>
    </recommendedName>
</protein>
<proteinExistence type="predicted"/>
<dbReference type="AlphaFoldDB" id="A0A1E5JW96"/>
<evidence type="ECO:0008006" key="4">
    <source>
        <dbReference type="Google" id="ProtNLM"/>
    </source>
</evidence>
<dbReference type="Proteomes" id="UP000095229">
    <property type="component" value="Unassembled WGS sequence"/>
</dbReference>
<feature type="region of interest" description="Disordered" evidence="1">
    <location>
        <begin position="95"/>
        <end position="116"/>
    </location>
</feature>
<name>A0A1E5JW96_9GAMM</name>
<sequence>MGFFKHDRTGEQGDPVREVEAQVKAGCTGPIEKMELVMSTRGVDTSALNEATETLKIINKVIAEGPEALPKEALQTIQTNQADKPQFKETFQQMKETQEVAQGVTQEEDNSTNLKI</sequence>
<dbReference type="EMBL" id="LSOG01000004">
    <property type="protein sequence ID" value="OEH48745.1"/>
    <property type="molecule type" value="Genomic_DNA"/>
</dbReference>
<dbReference type="RefSeq" id="WP_058517198.1">
    <property type="nucleotide sequence ID" value="NZ_CAAAIE010000005.1"/>
</dbReference>
<keyword evidence="3" id="KW-1185">Reference proteome</keyword>
<evidence type="ECO:0000256" key="1">
    <source>
        <dbReference type="SAM" id="MobiDB-lite"/>
    </source>
</evidence>